<dbReference type="FunFam" id="2.60.40.1120:FF:000003">
    <property type="entry name" value="Outer membrane protein Omp121"/>
    <property type="match status" value="1"/>
</dbReference>
<evidence type="ECO:0000256" key="8">
    <source>
        <dbReference type="SAM" id="MobiDB-lite"/>
    </source>
</evidence>
<dbReference type="RefSeq" id="WP_217652435.1">
    <property type="nucleotide sequence ID" value="NZ_FPJE01000031.1"/>
</dbReference>
<keyword evidence="3 7" id="KW-1134">Transmembrane beta strand</keyword>
<feature type="region of interest" description="Disordered" evidence="8">
    <location>
        <begin position="306"/>
        <end position="333"/>
    </location>
</feature>
<feature type="domain" description="Secretin/TonB short N-terminal" evidence="9">
    <location>
        <begin position="68"/>
        <end position="119"/>
    </location>
</feature>
<evidence type="ECO:0000256" key="5">
    <source>
        <dbReference type="ARBA" id="ARBA00023136"/>
    </source>
</evidence>
<reference evidence="10 11" key="1">
    <citation type="submission" date="2016-11" db="EMBL/GenBank/DDBJ databases">
        <authorList>
            <person name="Jaros S."/>
            <person name="Januszkiewicz K."/>
            <person name="Wedrychowicz H."/>
        </authorList>
    </citation>
    <scope>NUCLEOTIDE SEQUENCE [LARGE SCALE GENOMIC DNA]</scope>
    <source>
        <strain evidence="10 11">CGMCC 1.12145</strain>
    </source>
</reference>
<dbReference type="Gene3D" id="2.170.130.10">
    <property type="entry name" value="TonB-dependent receptor, plug domain"/>
    <property type="match status" value="1"/>
</dbReference>
<comment type="subcellular location">
    <subcellularLocation>
        <location evidence="1 7">Cell outer membrane</location>
        <topology evidence="1 7">Multi-pass membrane protein</topology>
    </subcellularLocation>
</comment>
<dbReference type="InterPro" id="IPR011662">
    <property type="entry name" value="Secretin/TonB_short_N"/>
</dbReference>
<evidence type="ECO:0000259" key="9">
    <source>
        <dbReference type="SMART" id="SM00965"/>
    </source>
</evidence>
<keyword evidence="2 7" id="KW-0813">Transport</keyword>
<feature type="compositionally biased region" description="Gly residues" evidence="8">
    <location>
        <begin position="314"/>
        <end position="333"/>
    </location>
</feature>
<dbReference type="InterPro" id="IPR039426">
    <property type="entry name" value="TonB-dep_rcpt-like"/>
</dbReference>
<dbReference type="Gene3D" id="2.60.40.1120">
    <property type="entry name" value="Carboxypeptidase-like, regulatory domain"/>
    <property type="match status" value="1"/>
</dbReference>
<dbReference type="Pfam" id="PF07660">
    <property type="entry name" value="STN"/>
    <property type="match status" value="1"/>
</dbReference>
<evidence type="ECO:0000256" key="4">
    <source>
        <dbReference type="ARBA" id="ARBA00022692"/>
    </source>
</evidence>
<proteinExistence type="inferred from homology"/>
<dbReference type="GO" id="GO:0009279">
    <property type="term" value="C:cell outer membrane"/>
    <property type="evidence" value="ECO:0007669"/>
    <property type="project" value="UniProtKB-SubCell"/>
</dbReference>
<dbReference type="Pfam" id="PF07715">
    <property type="entry name" value="Plug"/>
    <property type="match status" value="1"/>
</dbReference>
<dbReference type="SMART" id="SM00965">
    <property type="entry name" value="STN"/>
    <property type="match status" value="1"/>
</dbReference>
<dbReference type="Pfam" id="PF14905">
    <property type="entry name" value="OMP_b-brl_3"/>
    <property type="match status" value="1"/>
</dbReference>
<evidence type="ECO:0000256" key="3">
    <source>
        <dbReference type="ARBA" id="ARBA00022452"/>
    </source>
</evidence>
<evidence type="ECO:0000313" key="11">
    <source>
        <dbReference type="Proteomes" id="UP000182248"/>
    </source>
</evidence>
<dbReference type="InterPro" id="IPR023996">
    <property type="entry name" value="TonB-dep_OMP_SusC/RagA"/>
</dbReference>
<dbReference type="PROSITE" id="PS52016">
    <property type="entry name" value="TONB_DEPENDENT_REC_3"/>
    <property type="match status" value="1"/>
</dbReference>
<dbReference type="InterPro" id="IPR037066">
    <property type="entry name" value="Plug_dom_sf"/>
</dbReference>
<keyword evidence="11" id="KW-1185">Reference proteome</keyword>
<sequence length="1167" mass="129133">MKNLLKSGSVFLGALKFDLKMKLLICFFTTFLFQVQAGNFSLDVKVSLHFEDVTLEKVLKEIETLTEYRVLYNDREVDYKRKVSVDVDQVPLAQVLNQLFSGTPVVYETLNKQIILKKDKRKQSSYISVPGTPGKVLQTEVSGVISDEQGVPVPGVNVLVEGTTKGTVTDFDGKYSIAVSGPDAVLVFTYIGMKQQKHTVGNRTTIDITLQEDVQTLDVVVVTALGIKRESRKLGYAVSEVKPQEVNVNRSSNFMNSLQGKVAGVNISALGSGPGGSSKVRIRGQSSISGTNSPLIVVNGVPIDNTSFGTNPGSTGGEPGTSDGGVYSDGGDGFSSINPDDIESMTVLKGATAAALYGSRAKDGVIMITTKTRGEGSGLGVTYNLNVTNHTPLDFTDFQYEYGQGENGMRPTAANPTSGQWSFGEKFQPGMTQILFDGVEVPYVPQRNRIKKFYREGLDVTNSVSIAGGGENGGFNLSMANLKSKGITPNNEYERKTISLGVTHDFSDKLNVNVHVNYSNEINTNPPNVGQQDNTIPVSLYNLANSMPLDLLDRYKYDAEGNEYVYSRFRNRTNPYFTLAEQFNNIRRDRIFGNVAVKYNLLPWLFVQGRVGQDYWSRDQDYNGFPTGQASRGPAPAGFVNGTFTQEVRRFRETNMDILFSANKEFGEDFELGVNLGGNRMKRRMDVNRVDVTDFVIRDLYTVQNGRIKDPTYALSERAVNSVYGAVDLSWKDTYYLSGTFRNDWFSTLSPENRSIFYPSVSGSYVFSNSWENQPEWLSFAKVRFAYAQVGSDTDVPPYSDVLFYDINPNFFTGPDGSVQPVAGANTSTLPNPGLKPMRTNEAEVGLDIRMFESRVNLDVAVYRKITKDQIIPAQISNTSGFTNTLINSGESRSDGFEAMLNVIPVKNDNFQWDLNINGSYNKTKVLSLLTDEPGDRILVGEHIFNGFLYQVVGEEIGQLAGFGYRRNEQGQRIFGNDGRALPTEDIVFFGSALPKWMGGITNNFRYKDFNLSFLIDFKLGNKMISGTNFNAVRHGLHKMTLPGRDTGVVGEGVNLQGQPNTVATESQQYWEVVRASQIIEPIVYNGGFWKLRQITVGYDFRKLIPEKSFIKGAKLSLVANNVLILKKWVDNIDPDSFAFSSDNVSGLESTGVPTTRSMGFNLNLKF</sequence>
<dbReference type="InterPro" id="IPR008969">
    <property type="entry name" value="CarboxyPept-like_regulatory"/>
</dbReference>
<dbReference type="STRING" id="1150368.SAMN02927921_03827"/>
<keyword evidence="6 7" id="KW-0998">Cell outer membrane</keyword>
<evidence type="ECO:0000256" key="1">
    <source>
        <dbReference type="ARBA" id="ARBA00004571"/>
    </source>
</evidence>
<organism evidence="10 11">
    <name type="scientific">Sinomicrobium oceani</name>
    <dbReference type="NCBI Taxonomy" id="1150368"/>
    <lineage>
        <taxon>Bacteria</taxon>
        <taxon>Pseudomonadati</taxon>
        <taxon>Bacteroidota</taxon>
        <taxon>Flavobacteriia</taxon>
        <taxon>Flavobacteriales</taxon>
        <taxon>Flavobacteriaceae</taxon>
        <taxon>Sinomicrobium</taxon>
    </lineage>
</organism>
<evidence type="ECO:0000256" key="7">
    <source>
        <dbReference type="PROSITE-ProRule" id="PRU01360"/>
    </source>
</evidence>
<dbReference type="AlphaFoldDB" id="A0A1K1RQ33"/>
<accession>A0A1K1RQ33</accession>
<dbReference type="InterPro" id="IPR023997">
    <property type="entry name" value="TonB-dep_OMP_SusC/RagA_CS"/>
</dbReference>
<protein>
    <submittedName>
        <fullName evidence="10">TonB-linked outer membrane protein, SusC/RagA family</fullName>
    </submittedName>
</protein>
<evidence type="ECO:0000256" key="2">
    <source>
        <dbReference type="ARBA" id="ARBA00022448"/>
    </source>
</evidence>
<dbReference type="NCBIfam" id="TIGR04057">
    <property type="entry name" value="SusC_RagA_signa"/>
    <property type="match status" value="1"/>
</dbReference>
<dbReference type="SUPFAM" id="SSF49464">
    <property type="entry name" value="Carboxypeptidase regulatory domain-like"/>
    <property type="match status" value="1"/>
</dbReference>
<dbReference type="InterPro" id="IPR036942">
    <property type="entry name" value="Beta-barrel_TonB_sf"/>
</dbReference>
<dbReference type="NCBIfam" id="TIGR04056">
    <property type="entry name" value="OMP_RagA_SusC"/>
    <property type="match status" value="1"/>
</dbReference>
<dbReference type="SUPFAM" id="SSF56935">
    <property type="entry name" value="Porins"/>
    <property type="match status" value="1"/>
</dbReference>
<dbReference type="Proteomes" id="UP000182248">
    <property type="component" value="Unassembled WGS sequence"/>
</dbReference>
<name>A0A1K1RQ33_9FLAO</name>
<keyword evidence="4 7" id="KW-0812">Transmembrane</keyword>
<dbReference type="InterPro" id="IPR012910">
    <property type="entry name" value="Plug_dom"/>
</dbReference>
<evidence type="ECO:0000313" key="10">
    <source>
        <dbReference type="EMBL" id="SFW73933.1"/>
    </source>
</evidence>
<comment type="similarity">
    <text evidence="7">Belongs to the TonB-dependent receptor family.</text>
</comment>
<gene>
    <name evidence="10" type="ORF">SAMN02927921_03827</name>
</gene>
<dbReference type="EMBL" id="FPJE01000031">
    <property type="protein sequence ID" value="SFW73933.1"/>
    <property type="molecule type" value="Genomic_DNA"/>
</dbReference>
<evidence type="ECO:0000256" key="6">
    <source>
        <dbReference type="ARBA" id="ARBA00023237"/>
    </source>
</evidence>
<keyword evidence="5 7" id="KW-0472">Membrane</keyword>
<dbReference type="Pfam" id="PF13715">
    <property type="entry name" value="CarbopepD_reg_2"/>
    <property type="match status" value="1"/>
</dbReference>
<dbReference type="Gene3D" id="2.40.170.20">
    <property type="entry name" value="TonB-dependent receptor, beta-barrel domain"/>
    <property type="match status" value="1"/>
</dbReference>
<dbReference type="InterPro" id="IPR041700">
    <property type="entry name" value="OMP_b-brl_3"/>
</dbReference>